<dbReference type="AlphaFoldDB" id="A0A562V2C6"/>
<reference evidence="2 3" key="1">
    <citation type="journal article" date="2013" name="Stand. Genomic Sci.">
        <title>Genomic Encyclopedia of Type Strains, Phase I: The one thousand microbial genomes (KMG-I) project.</title>
        <authorList>
            <person name="Kyrpides N.C."/>
            <person name="Woyke T."/>
            <person name="Eisen J.A."/>
            <person name="Garrity G."/>
            <person name="Lilburn T.G."/>
            <person name="Beck B.J."/>
            <person name="Whitman W.B."/>
            <person name="Hugenholtz P."/>
            <person name="Klenk H.P."/>
        </authorList>
    </citation>
    <scope>NUCLEOTIDE SEQUENCE [LARGE SCALE GENOMIC DNA]</scope>
    <source>
        <strain evidence="2 3">DSM 45044</strain>
    </source>
</reference>
<feature type="region of interest" description="Disordered" evidence="1">
    <location>
        <begin position="279"/>
        <end position="307"/>
    </location>
</feature>
<sequence>MTDISDGAITQAAEDLVNAVYQAALEQATANKEGVPRREISTDDYAQIRERILEATTPHYDTAKSMSDFLDKACLEEGLGAGEVGAVSGLASFIGTEDGQWHGETAGNFSKYYVEPFDNCRDNQIAAIQELNSATLTYIELLKDRRRDYIQAVTTTTAAVDAAVGCGGAQDSVELAVVGTIVAVAAAVPTGGATLAAALPIMSAGATALSTGVAVKQYIEGPSPEGLLRSLEKTLDNIDQAVKDKVSDLASLLNESVGVIEGQLMHDRSSGTVPFLLPHEPDPDGGPPRVTDGDHTAIQDDFVPPSD</sequence>
<proteinExistence type="predicted"/>
<dbReference type="Proteomes" id="UP000321617">
    <property type="component" value="Unassembled WGS sequence"/>
</dbReference>
<evidence type="ECO:0000313" key="2">
    <source>
        <dbReference type="EMBL" id="TWJ11983.1"/>
    </source>
</evidence>
<evidence type="ECO:0000313" key="3">
    <source>
        <dbReference type="Proteomes" id="UP000321617"/>
    </source>
</evidence>
<organism evidence="2 3">
    <name type="scientific">Stackebrandtia albiflava</name>
    <dbReference type="NCBI Taxonomy" id="406432"/>
    <lineage>
        <taxon>Bacteria</taxon>
        <taxon>Bacillati</taxon>
        <taxon>Actinomycetota</taxon>
        <taxon>Actinomycetes</taxon>
        <taxon>Glycomycetales</taxon>
        <taxon>Glycomycetaceae</taxon>
        <taxon>Stackebrandtia</taxon>
    </lineage>
</organism>
<name>A0A562V2C6_9ACTN</name>
<keyword evidence="3" id="KW-1185">Reference proteome</keyword>
<comment type="caution">
    <text evidence="2">The sequence shown here is derived from an EMBL/GenBank/DDBJ whole genome shotgun (WGS) entry which is preliminary data.</text>
</comment>
<dbReference type="RefSeq" id="WP_147138740.1">
    <property type="nucleotide sequence ID" value="NZ_BAABIJ010000002.1"/>
</dbReference>
<accession>A0A562V2C6</accession>
<protein>
    <submittedName>
        <fullName evidence="2">Uncharacterized protein</fullName>
    </submittedName>
</protein>
<dbReference type="OrthoDB" id="9838188at2"/>
<gene>
    <name evidence="2" type="ORF">LX16_2728</name>
</gene>
<dbReference type="EMBL" id="VLLL01000006">
    <property type="protein sequence ID" value="TWJ11983.1"/>
    <property type="molecule type" value="Genomic_DNA"/>
</dbReference>
<evidence type="ECO:0000256" key="1">
    <source>
        <dbReference type="SAM" id="MobiDB-lite"/>
    </source>
</evidence>